<evidence type="ECO:0000313" key="3">
    <source>
        <dbReference type="Proteomes" id="UP000287447"/>
    </source>
</evidence>
<reference evidence="3" key="1">
    <citation type="submission" date="2019-01" db="EMBL/GenBank/DDBJ databases">
        <title>Gri0909 isolated from a small marine red alga.</title>
        <authorList>
            <person name="Kim J."/>
            <person name="Jeong S.E."/>
            <person name="Jeon C.O."/>
        </authorList>
    </citation>
    <scope>NUCLEOTIDE SEQUENCE [LARGE SCALE GENOMIC DNA]</scope>
    <source>
        <strain evidence="3">Gri0909</strain>
    </source>
</reference>
<accession>A0A3S2VMW6</accession>
<dbReference type="Proteomes" id="UP000287447">
    <property type="component" value="Unassembled WGS sequence"/>
</dbReference>
<keyword evidence="3" id="KW-1185">Reference proteome</keyword>
<gene>
    <name evidence="2" type="ORF">EOI86_17200</name>
</gene>
<dbReference type="Pfam" id="PF13852">
    <property type="entry name" value="DUF4197"/>
    <property type="match status" value="1"/>
</dbReference>
<dbReference type="InterPro" id="IPR025245">
    <property type="entry name" value="DUF4197"/>
</dbReference>
<dbReference type="EMBL" id="SADE01000003">
    <property type="protein sequence ID" value="RVU34601.1"/>
    <property type="molecule type" value="Genomic_DNA"/>
</dbReference>
<feature type="chain" id="PRO_5018778293" evidence="1">
    <location>
        <begin position="27"/>
        <end position="253"/>
    </location>
</feature>
<proteinExistence type="predicted"/>
<evidence type="ECO:0000256" key="1">
    <source>
        <dbReference type="SAM" id="SignalP"/>
    </source>
</evidence>
<sequence>METPSMLRYIAPLIIGAGLLAAPASAAGLFDKAKDLLQSGTGGSDSGGAAGALLSSAEVSDGLKEALRVGAEHVTADLGATNGFFKDPVAFIPLPDSLKKARDLMKPLGLSSLGDEVELRMNRGAEAAMPAAKEVLVNAISNMTLDDAKGILNGPDDAATQYLKRVGGGDIESRLRPIIDSTLRDVGAIQAMDAMLSKYKNIPFAPDVTASLTDHATEAAMGGLFHYIAQEEAAIRENPAKRTTDLLQKVFAQ</sequence>
<dbReference type="AlphaFoldDB" id="A0A3S2VMW6"/>
<feature type="signal peptide" evidence="1">
    <location>
        <begin position="1"/>
        <end position="26"/>
    </location>
</feature>
<evidence type="ECO:0000313" key="2">
    <source>
        <dbReference type="EMBL" id="RVU34601.1"/>
    </source>
</evidence>
<name>A0A3S2VMW6_9PROT</name>
<protein>
    <submittedName>
        <fullName evidence="2">DUF4197 domain-containing protein</fullName>
    </submittedName>
</protein>
<keyword evidence="1" id="KW-0732">Signal</keyword>
<organism evidence="2 3">
    <name type="scientific">Hwanghaeella grinnelliae</name>
    <dbReference type="NCBI Taxonomy" id="2500179"/>
    <lineage>
        <taxon>Bacteria</taxon>
        <taxon>Pseudomonadati</taxon>
        <taxon>Pseudomonadota</taxon>
        <taxon>Alphaproteobacteria</taxon>
        <taxon>Rhodospirillales</taxon>
        <taxon>Rhodospirillaceae</taxon>
        <taxon>Hwanghaeella</taxon>
    </lineage>
</organism>
<comment type="caution">
    <text evidence="2">The sequence shown here is derived from an EMBL/GenBank/DDBJ whole genome shotgun (WGS) entry which is preliminary data.</text>
</comment>